<evidence type="ECO:0000256" key="6">
    <source>
        <dbReference type="ARBA" id="ARBA00023136"/>
    </source>
</evidence>
<proteinExistence type="predicted"/>
<dbReference type="SUPFAM" id="SSF81324">
    <property type="entry name" value="Voltage-gated potassium channels"/>
    <property type="match status" value="1"/>
</dbReference>
<reference evidence="10 11" key="1">
    <citation type="submission" date="2019-09" db="EMBL/GenBank/DDBJ databases">
        <authorList>
            <person name="Chandra G."/>
            <person name="Truman W A."/>
        </authorList>
    </citation>
    <scope>NUCLEOTIDE SEQUENCE [LARGE SCALE GENOMIC DNA]</scope>
    <source>
        <strain evidence="10">PS880</strain>
    </source>
</reference>
<feature type="transmembrane region" description="Helical" evidence="8">
    <location>
        <begin position="20"/>
        <end position="42"/>
    </location>
</feature>
<accession>A0A5E7JTS4</accession>
<dbReference type="PANTHER" id="PTHR11003:SF334">
    <property type="entry name" value="FI03418P"/>
    <property type="match status" value="1"/>
</dbReference>
<feature type="transmembrane region" description="Helical" evidence="8">
    <location>
        <begin position="78"/>
        <end position="99"/>
    </location>
</feature>
<dbReference type="EMBL" id="CABVIH010000010">
    <property type="protein sequence ID" value="VVO92125.1"/>
    <property type="molecule type" value="Genomic_DNA"/>
</dbReference>
<protein>
    <recommendedName>
        <fullName evidence="9">Potassium channel domain-containing protein</fullName>
    </recommendedName>
</protein>
<dbReference type="InterPro" id="IPR003280">
    <property type="entry name" value="2pore_dom_K_chnl"/>
</dbReference>
<evidence type="ECO:0000256" key="2">
    <source>
        <dbReference type="ARBA" id="ARBA00022448"/>
    </source>
</evidence>
<comment type="subcellular location">
    <subcellularLocation>
        <location evidence="1">Membrane</location>
        <topology evidence="1">Multi-pass membrane protein</topology>
    </subcellularLocation>
</comment>
<organism evidence="10 11">
    <name type="scientific">Pseudomonas fluorescens</name>
    <dbReference type="NCBI Taxonomy" id="294"/>
    <lineage>
        <taxon>Bacteria</taxon>
        <taxon>Pseudomonadati</taxon>
        <taxon>Pseudomonadota</taxon>
        <taxon>Gammaproteobacteria</taxon>
        <taxon>Pseudomonadales</taxon>
        <taxon>Pseudomonadaceae</taxon>
        <taxon>Pseudomonas</taxon>
    </lineage>
</organism>
<keyword evidence="6 8" id="KW-0472">Membrane</keyword>
<evidence type="ECO:0000259" key="9">
    <source>
        <dbReference type="Pfam" id="PF07885"/>
    </source>
</evidence>
<gene>
    <name evidence="10" type="ORF">PS880_02362</name>
</gene>
<dbReference type="PANTHER" id="PTHR11003">
    <property type="entry name" value="POTASSIUM CHANNEL, SUBFAMILY K"/>
    <property type="match status" value="1"/>
</dbReference>
<evidence type="ECO:0000256" key="5">
    <source>
        <dbReference type="ARBA" id="ARBA00023065"/>
    </source>
</evidence>
<evidence type="ECO:0000256" key="1">
    <source>
        <dbReference type="ARBA" id="ARBA00004141"/>
    </source>
</evidence>
<dbReference type="GO" id="GO:0022841">
    <property type="term" value="F:potassium ion leak channel activity"/>
    <property type="evidence" value="ECO:0007669"/>
    <property type="project" value="TreeGrafter"/>
</dbReference>
<evidence type="ECO:0000256" key="4">
    <source>
        <dbReference type="ARBA" id="ARBA00022989"/>
    </source>
</evidence>
<dbReference type="GO" id="GO:0005886">
    <property type="term" value="C:plasma membrane"/>
    <property type="evidence" value="ECO:0007669"/>
    <property type="project" value="TreeGrafter"/>
</dbReference>
<evidence type="ECO:0000313" key="10">
    <source>
        <dbReference type="EMBL" id="VVO92125.1"/>
    </source>
</evidence>
<feature type="transmembrane region" description="Helical" evidence="8">
    <location>
        <begin position="54"/>
        <end position="71"/>
    </location>
</feature>
<sequence>MKHSFAKHVRREFYKTVWFYFLVVWPIFSILLFTIVLFGIIIGQLEGWGPFDGIYFGFITGLTIGYGDLVPKQTLSRILSVALGFNGVLMTAIFAAISIRAIEETAKAAQTEE</sequence>
<keyword evidence="2" id="KW-0813">Transport</keyword>
<evidence type="ECO:0000313" key="11">
    <source>
        <dbReference type="Proteomes" id="UP000375525"/>
    </source>
</evidence>
<dbReference type="Gene3D" id="1.10.287.70">
    <property type="match status" value="1"/>
</dbReference>
<keyword evidence="5" id="KW-0406">Ion transport</keyword>
<evidence type="ECO:0000256" key="8">
    <source>
        <dbReference type="SAM" id="Phobius"/>
    </source>
</evidence>
<dbReference type="AlphaFoldDB" id="A0A5E7JTS4"/>
<dbReference type="Pfam" id="PF07885">
    <property type="entry name" value="Ion_trans_2"/>
    <property type="match status" value="1"/>
</dbReference>
<dbReference type="GO" id="GO:0015271">
    <property type="term" value="F:outward rectifier potassium channel activity"/>
    <property type="evidence" value="ECO:0007669"/>
    <property type="project" value="TreeGrafter"/>
</dbReference>
<feature type="domain" description="Potassium channel" evidence="9">
    <location>
        <begin position="31"/>
        <end position="103"/>
    </location>
</feature>
<dbReference type="RefSeq" id="WP_150779866.1">
    <property type="nucleotide sequence ID" value="NZ_CABVIH010000010.1"/>
</dbReference>
<keyword evidence="7" id="KW-0407">Ion channel</keyword>
<evidence type="ECO:0000256" key="3">
    <source>
        <dbReference type="ARBA" id="ARBA00022692"/>
    </source>
</evidence>
<dbReference type="InterPro" id="IPR013099">
    <property type="entry name" value="K_chnl_dom"/>
</dbReference>
<keyword evidence="4 8" id="KW-1133">Transmembrane helix</keyword>
<dbReference type="Proteomes" id="UP000375525">
    <property type="component" value="Unassembled WGS sequence"/>
</dbReference>
<keyword evidence="3 8" id="KW-0812">Transmembrane</keyword>
<dbReference type="OrthoDB" id="9813518at2"/>
<dbReference type="GO" id="GO:0030322">
    <property type="term" value="P:stabilization of membrane potential"/>
    <property type="evidence" value="ECO:0007669"/>
    <property type="project" value="TreeGrafter"/>
</dbReference>
<name>A0A5E7JTS4_PSEFL</name>
<evidence type="ECO:0000256" key="7">
    <source>
        <dbReference type="ARBA" id="ARBA00023303"/>
    </source>
</evidence>